<dbReference type="Proteomes" id="UP000799440">
    <property type="component" value="Unassembled WGS sequence"/>
</dbReference>
<evidence type="ECO:0000256" key="1">
    <source>
        <dbReference type="PROSITE-ProRule" id="PRU00042"/>
    </source>
</evidence>
<proteinExistence type="predicted"/>
<feature type="domain" description="C2H2-type" evidence="2">
    <location>
        <begin position="83"/>
        <end position="115"/>
    </location>
</feature>
<dbReference type="EMBL" id="MU006589">
    <property type="protein sequence ID" value="KAF2744344.1"/>
    <property type="molecule type" value="Genomic_DNA"/>
</dbReference>
<organism evidence="3 4">
    <name type="scientific">Sporormia fimetaria CBS 119925</name>
    <dbReference type="NCBI Taxonomy" id="1340428"/>
    <lineage>
        <taxon>Eukaryota</taxon>
        <taxon>Fungi</taxon>
        <taxon>Dikarya</taxon>
        <taxon>Ascomycota</taxon>
        <taxon>Pezizomycotina</taxon>
        <taxon>Dothideomycetes</taxon>
        <taxon>Pleosporomycetidae</taxon>
        <taxon>Pleosporales</taxon>
        <taxon>Sporormiaceae</taxon>
        <taxon>Sporormia</taxon>
    </lineage>
</organism>
<dbReference type="SMART" id="SM00355">
    <property type="entry name" value="ZnF_C2H2"/>
    <property type="match status" value="2"/>
</dbReference>
<dbReference type="GO" id="GO:0008270">
    <property type="term" value="F:zinc ion binding"/>
    <property type="evidence" value="ECO:0007669"/>
    <property type="project" value="UniProtKB-KW"/>
</dbReference>
<keyword evidence="1" id="KW-0479">Metal-binding</keyword>
<dbReference type="OrthoDB" id="5146538at2759"/>
<dbReference type="PROSITE" id="PS50157">
    <property type="entry name" value="ZINC_FINGER_C2H2_2"/>
    <property type="match status" value="1"/>
</dbReference>
<dbReference type="PROSITE" id="PS00028">
    <property type="entry name" value="ZINC_FINGER_C2H2_1"/>
    <property type="match status" value="1"/>
</dbReference>
<dbReference type="AlphaFoldDB" id="A0A6A6V3Q5"/>
<reference evidence="3" key="1">
    <citation type="journal article" date="2020" name="Stud. Mycol.">
        <title>101 Dothideomycetes genomes: a test case for predicting lifestyles and emergence of pathogens.</title>
        <authorList>
            <person name="Haridas S."/>
            <person name="Albert R."/>
            <person name="Binder M."/>
            <person name="Bloem J."/>
            <person name="Labutti K."/>
            <person name="Salamov A."/>
            <person name="Andreopoulos B."/>
            <person name="Baker S."/>
            <person name="Barry K."/>
            <person name="Bills G."/>
            <person name="Bluhm B."/>
            <person name="Cannon C."/>
            <person name="Castanera R."/>
            <person name="Culley D."/>
            <person name="Daum C."/>
            <person name="Ezra D."/>
            <person name="Gonzalez J."/>
            <person name="Henrissat B."/>
            <person name="Kuo A."/>
            <person name="Liang C."/>
            <person name="Lipzen A."/>
            <person name="Lutzoni F."/>
            <person name="Magnuson J."/>
            <person name="Mondo S."/>
            <person name="Nolan M."/>
            <person name="Ohm R."/>
            <person name="Pangilinan J."/>
            <person name="Park H.-J."/>
            <person name="Ramirez L."/>
            <person name="Alfaro M."/>
            <person name="Sun H."/>
            <person name="Tritt A."/>
            <person name="Yoshinaga Y."/>
            <person name="Zwiers L.-H."/>
            <person name="Turgeon B."/>
            <person name="Goodwin S."/>
            <person name="Spatafora J."/>
            <person name="Crous P."/>
            <person name="Grigoriev I."/>
        </authorList>
    </citation>
    <scope>NUCLEOTIDE SEQUENCE</scope>
    <source>
        <strain evidence="3">CBS 119925</strain>
    </source>
</reference>
<sequence length="272" mass="30009">MSKRPTRCSCNASFPNSELLDKHLAEIQTQEELLAALIKQCQTHSRVELRPIAQNTSCPHEDCVGRGPFATGQKLRRHFEQHFICDETCVYCSKKFTRLSTFRRHAEESHAKDSPPSGMDRKARYMREACNELGRAAEYELHSLGQGRGLLEGDDGQSRGTKRNWDEACLDREAENMGATRIDGPIVDESQQISAVPSIPTQSATTYLVTPEMMGFEAGPTIDGFSGGSMVFQGAVVGMNDIFDAPLLHQLSHPLHGAAVDQPSLFRASGQT</sequence>
<keyword evidence="1" id="KW-0862">Zinc</keyword>
<gene>
    <name evidence="3" type="ORF">M011DRAFT_470481</name>
</gene>
<evidence type="ECO:0000313" key="4">
    <source>
        <dbReference type="Proteomes" id="UP000799440"/>
    </source>
</evidence>
<keyword evidence="1" id="KW-0863">Zinc-finger</keyword>
<protein>
    <recommendedName>
        <fullName evidence="2">C2H2-type domain-containing protein</fullName>
    </recommendedName>
</protein>
<evidence type="ECO:0000259" key="2">
    <source>
        <dbReference type="PROSITE" id="PS50157"/>
    </source>
</evidence>
<evidence type="ECO:0000313" key="3">
    <source>
        <dbReference type="EMBL" id="KAF2744344.1"/>
    </source>
</evidence>
<keyword evidence="4" id="KW-1185">Reference proteome</keyword>
<accession>A0A6A6V3Q5</accession>
<dbReference type="InterPro" id="IPR013087">
    <property type="entry name" value="Znf_C2H2_type"/>
</dbReference>
<name>A0A6A6V3Q5_9PLEO</name>